<feature type="region of interest" description="Disordered" evidence="1">
    <location>
        <begin position="21"/>
        <end position="56"/>
    </location>
</feature>
<dbReference type="EMBL" id="JACBZM010000001">
    <property type="protein sequence ID" value="NYI47745.1"/>
    <property type="molecule type" value="Genomic_DNA"/>
</dbReference>
<gene>
    <name evidence="4" type="ORF">BJ993_004825</name>
</gene>
<proteinExistence type="predicted"/>
<protein>
    <recommendedName>
        <fullName evidence="3">DUF6318 domain-containing protein</fullName>
    </recommendedName>
</protein>
<name>A0A7Z0CR75_9ACTN</name>
<dbReference type="InterPro" id="IPR046281">
    <property type="entry name" value="DUF6318"/>
</dbReference>
<evidence type="ECO:0000259" key="3">
    <source>
        <dbReference type="Pfam" id="PF19843"/>
    </source>
</evidence>
<feature type="compositionally biased region" description="Low complexity" evidence="1">
    <location>
        <begin position="30"/>
        <end position="47"/>
    </location>
</feature>
<feature type="chain" id="PRO_5039481772" description="DUF6318 domain-containing protein" evidence="2">
    <location>
        <begin position="20"/>
        <end position="195"/>
    </location>
</feature>
<dbReference type="RefSeq" id="WP_179651812.1">
    <property type="nucleotide sequence ID" value="NZ_JACBZM010000001.1"/>
</dbReference>
<keyword evidence="2" id="KW-0732">Signal</keyword>
<evidence type="ECO:0000313" key="5">
    <source>
        <dbReference type="Proteomes" id="UP000562045"/>
    </source>
</evidence>
<evidence type="ECO:0000256" key="2">
    <source>
        <dbReference type="SAM" id="SignalP"/>
    </source>
</evidence>
<dbReference type="Proteomes" id="UP000562045">
    <property type="component" value="Unassembled WGS sequence"/>
</dbReference>
<comment type="caution">
    <text evidence="4">The sequence shown here is derived from an EMBL/GenBank/DDBJ whole genome shotgun (WGS) entry which is preliminary data.</text>
</comment>
<dbReference type="PROSITE" id="PS51257">
    <property type="entry name" value="PROKAR_LIPOPROTEIN"/>
    <property type="match status" value="1"/>
</dbReference>
<dbReference type="AlphaFoldDB" id="A0A7Z0CR75"/>
<evidence type="ECO:0000256" key="1">
    <source>
        <dbReference type="SAM" id="MobiDB-lite"/>
    </source>
</evidence>
<sequence>MRSLRAALAASLAALALLAGCSDDDPSPGDPGSTSTPTGNPETPTSSATAKPTEPALPDAATKATEAGARAFITYYWDLINYAQATGDVKALKRVSGPNCDACTGINDRLHDQYAKGGHVEGGTNSSRVLKASELTTASESAYGFRIRAEVSHDEQTIYDGDGTADQRAAGTDIFVMVLFWSANDSWRLDVMQVD</sequence>
<feature type="domain" description="DUF6318" evidence="3">
    <location>
        <begin position="43"/>
        <end position="190"/>
    </location>
</feature>
<evidence type="ECO:0000313" key="4">
    <source>
        <dbReference type="EMBL" id="NYI47745.1"/>
    </source>
</evidence>
<reference evidence="4 5" key="1">
    <citation type="submission" date="2020-07" db="EMBL/GenBank/DDBJ databases">
        <title>Sequencing the genomes of 1000 actinobacteria strains.</title>
        <authorList>
            <person name="Klenk H.-P."/>
        </authorList>
    </citation>
    <scope>NUCLEOTIDE SEQUENCE [LARGE SCALE GENOMIC DNA]</scope>
    <source>
        <strain evidence="4 5">DSM 15131</strain>
    </source>
</reference>
<feature type="signal peptide" evidence="2">
    <location>
        <begin position="1"/>
        <end position="19"/>
    </location>
</feature>
<dbReference type="Pfam" id="PF19843">
    <property type="entry name" value="DUF6318"/>
    <property type="match status" value="1"/>
</dbReference>
<accession>A0A7Z0CR75</accession>
<organism evidence="4 5">
    <name type="scientific">Nocardioides aromaticivorans</name>
    <dbReference type="NCBI Taxonomy" id="200618"/>
    <lineage>
        <taxon>Bacteria</taxon>
        <taxon>Bacillati</taxon>
        <taxon>Actinomycetota</taxon>
        <taxon>Actinomycetes</taxon>
        <taxon>Propionibacteriales</taxon>
        <taxon>Nocardioidaceae</taxon>
        <taxon>Nocardioides</taxon>
    </lineage>
</organism>